<dbReference type="SUPFAM" id="SSF49503">
    <property type="entry name" value="Cupredoxins"/>
    <property type="match status" value="2"/>
</dbReference>
<evidence type="ECO:0000313" key="3">
    <source>
        <dbReference type="Proteomes" id="UP000254266"/>
    </source>
</evidence>
<evidence type="ECO:0000313" key="2">
    <source>
        <dbReference type="EMBL" id="RDH85742.1"/>
    </source>
</evidence>
<name>A0A370DLF6_9GAMM</name>
<comment type="caution">
    <text evidence="2">The sequence shown here is derived from an EMBL/GenBank/DDBJ whole genome shotgun (WGS) entry which is preliminary data.</text>
</comment>
<dbReference type="NCBIfam" id="NF012211">
    <property type="entry name" value="tand_rpt_95"/>
    <property type="match status" value="2"/>
</dbReference>
<organism evidence="2 3">
    <name type="scientific">endosymbiont of Galathealinum brachiosum</name>
    <dbReference type="NCBI Taxonomy" id="2200906"/>
    <lineage>
        <taxon>Bacteria</taxon>
        <taxon>Pseudomonadati</taxon>
        <taxon>Pseudomonadota</taxon>
        <taxon>Gammaproteobacteria</taxon>
        <taxon>sulfur-oxidizing symbionts</taxon>
    </lineage>
</organism>
<dbReference type="AlphaFoldDB" id="A0A370DLF6"/>
<dbReference type="Proteomes" id="UP000254266">
    <property type="component" value="Unassembled WGS sequence"/>
</dbReference>
<gene>
    <name evidence="2" type="ORF">DIZ80_02105</name>
</gene>
<sequence>MNKKTFKIKPISLALLLAGLGVAPASYAVDLMAVEGTWTPAGGAPITMWGFSADTGTCPAAPVSWNTGPQLTDADLVAGNLTINLRNCLSESVSIVIPGQPASFTPVRNASGRVTAFTTEAAANGGIATYNWAGVKSGTYLYQSGSHPAKQVQMGLYGALTVGDYAGTSGDVTLLYSEIDPALHNPPAAATPLGYNPRHYLVNGSDTQSVISAGDTNQPTILRFLNAGLDFHVPALNGGYMTLIAEDGNAYPFVKQQYSVNLAAGKTIDSMWQAATAGDHVIYDRRGNGMATSLNVTAGVGAPVATADVYSTDEDTAFVVAAPGVLGNDGSGLSAILVSAPSSGALSSGLASDGSFTYTPNANFNGQDSFTYKVNDGSLDSNVVSASITVNAVNDAPVAVDNVYDVIEGAVLNVTEINGVCSNDTDVDGDAVSAILDTSLLQGTLTSLNSNGSFDYDPGLTPAGSSVSFTYYANDGTENSAIPATVTLNIISQPNSAPVALEDSTTVQRNSPASFINLTNNDTDADGNLKDSLGNVAAAQITVTTGSISTRGGSVTVVTNGVNYSPKRNFRGTDTFNYTVTDADGAVSNEVTVRVNVVR</sequence>
<evidence type="ECO:0000256" key="1">
    <source>
        <dbReference type="SAM" id="SignalP"/>
    </source>
</evidence>
<evidence type="ECO:0008006" key="4">
    <source>
        <dbReference type="Google" id="ProtNLM"/>
    </source>
</evidence>
<dbReference type="EMBL" id="QFXC01000003">
    <property type="protein sequence ID" value="RDH85742.1"/>
    <property type="molecule type" value="Genomic_DNA"/>
</dbReference>
<feature type="chain" id="PRO_5016621539" description="Tandem-95 repeat protein" evidence="1">
    <location>
        <begin position="29"/>
        <end position="599"/>
    </location>
</feature>
<reference evidence="2 3" key="1">
    <citation type="journal article" date="2018" name="ISME J.">
        <title>Endosymbiont genomes yield clues of tubeworm success.</title>
        <authorList>
            <person name="Li Y."/>
            <person name="Liles M.R."/>
            <person name="Halanych K.M."/>
        </authorList>
    </citation>
    <scope>NUCLEOTIDE SEQUENCE [LARGE SCALE GENOMIC DNA]</scope>
    <source>
        <strain evidence="2">A1464</strain>
    </source>
</reference>
<dbReference type="Gene3D" id="2.60.40.420">
    <property type="entry name" value="Cupredoxins - blue copper proteins"/>
    <property type="match status" value="1"/>
</dbReference>
<proteinExistence type="predicted"/>
<keyword evidence="1" id="KW-0732">Signal</keyword>
<keyword evidence="3" id="KW-1185">Reference proteome</keyword>
<feature type="signal peptide" evidence="1">
    <location>
        <begin position="1"/>
        <end position="28"/>
    </location>
</feature>
<accession>A0A370DLF6</accession>
<protein>
    <recommendedName>
        <fullName evidence="4">Tandem-95 repeat protein</fullName>
    </recommendedName>
</protein>
<dbReference type="InterPro" id="IPR008972">
    <property type="entry name" value="Cupredoxin"/>
</dbReference>
<dbReference type="Gene3D" id="2.60.40.3440">
    <property type="match status" value="1"/>
</dbReference>
<dbReference type="Pfam" id="PF17963">
    <property type="entry name" value="Big_9"/>
    <property type="match status" value="3"/>
</dbReference>